<dbReference type="Gene3D" id="1.10.490.10">
    <property type="entry name" value="Globins"/>
    <property type="match status" value="1"/>
</dbReference>
<dbReference type="RefSeq" id="WP_281765173.1">
    <property type="nucleotide sequence ID" value="NZ_BRVO01000002.1"/>
</dbReference>
<comment type="caution">
    <text evidence="1">The sequence shown here is derived from an EMBL/GenBank/DDBJ whole genome shotgun (WGS) entry which is preliminary data.</text>
</comment>
<reference evidence="1" key="1">
    <citation type="submission" date="2022-07" db="EMBL/GenBank/DDBJ databases">
        <title>Taxonomy of Novel Oxalotrophic and Methylotrophic Bacteria.</title>
        <authorList>
            <person name="Sahin N."/>
            <person name="Tani A."/>
        </authorList>
    </citation>
    <scope>NUCLEOTIDE SEQUENCE</scope>
    <source>
        <strain evidence="1">Y10</strain>
    </source>
</reference>
<dbReference type="SUPFAM" id="SSF46458">
    <property type="entry name" value="Globin-like"/>
    <property type="match status" value="1"/>
</dbReference>
<dbReference type="InterPro" id="IPR009050">
    <property type="entry name" value="Globin-like_sf"/>
</dbReference>
<sequence length="132" mass="15647">MEKREIKNREDVALLVNLFYDSVRKDSFLSPYFSGMIANWETHLAHLTDFWCGQLFFDSGYEGNPMKKHRKVDGFFNHNMNENHFKAWLELWVSTLDDNFTGENVTILKNKAQRMASAIHLDMYSHREKPNK</sequence>
<evidence type="ECO:0000313" key="2">
    <source>
        <dbReference type="Proteomes" id="UP001143543"/>
    </source>
</evidence>
<gene>
    <name evidence="1" type="ORF">Y10_19110</name>
</gene>
<dbReference type="EMBL" id="BRVO01000002">
    <property type="protein sequence ID" value="GLB49543.1"/>
    <property type="molecule type" value="Genomic_DNA"/>
</dbReference>
<dbReference type="Proteomes" id="UP001143543">
    <property type="component" value="Unassembled WGS sequence"/>
</dbReference>
<proteinExistence type="predicted"/>
<name>A0ABQ5MJG2_9FLAO</name>
<evidence type="ECO:0008006" key="3">
    <source>
        <dbReference type="Google" id="ProtNLM"/>
    </source>
</evidence>
<dbReference type="InterPro" id="IPR012292">
    <property type="entry name" value="Globin/Proto"/>
</dbReference>
<evidence type="ECO:0000313" key="1">
    <source>
        <dbReference type="EMBL" id="GLB49543.1"/>
    </source>
</evidence>
<keyword evidence="2" id="KW-1185">Reference proteome</keyword>
<dbReference type="CDD" id="cd08916">
    <property type="entry name" value="TrHb3_P"/>
    <property type="match status" value="1"/>
</dbReference>
<organism evidence="1 2">
    <name type="scientific">Neptunitalea lumnitzerae</name>
    <dbReference type="NCBI Taxonomy" id="2965509"/>
    <lineage>
        <taxon>Bacteria</taxon>
        <taxon>Pseudomonadati</taxon>
        <taxon>Bacteroidota</taxon>
        <taxon>Flavobacteriia</taxon>
        <taxon>Flavobacteriales</taxon>
        <taxon>Flavobacteriaceae</taxon>
        <taxon>Neptunitalea</taxon>
    </lineage>
</organism>
<protein>
    <recommendedName>
        <fullName evidence="3">Hemoglobin</fullName>
    </recommendedName>
</protein>
<accession>A0ABQ5MJG2</accession>